<keyword evidence="1" id="KW-0805">Transcription regulation</keyword>
<dbReference type="RefSeq" id="WP_284301175.1">
    <property type="nucleotide sequence ID" value="NZ_BSSV01000010.1"/>
</dbReference>
<dbReference type="SMART" id="SM00342">
    <property type="entry name" value="HTH_ARAC"/>
    <property type="match status" value="1"/>
</dbReference>
<evidence type="ECO:0000313" key="5">
    <source>
        <dbReference type="EMBL" id="GLX87267.1"/>
    </source>
</evidence>
<dbReference type="InterPro" id="IPR032687">
    <property type="entry name" value="AraC-type_N"/>
</dbReference>
<evidence type="ECO:0000313" key="6">
    <source>
        <dbReference type="Proteomes" id="UP001157134"/>
    </source>
</evidence>
<dbReference type="InterPro" id="IPR018060">
    <property type="entry name" value="HTH_AraC"/>
</dbReference>
<keyword evidence="2" id="KW-0238">DNA-binding</keyword>
<dbReference type="Pfam" id="PF12833">
    <property type="entry name" value="HTH_18"/>
    <property type="match status" value="1"/>
</dbReference>
<proteinExistence type="predicted"/>
<evidence type="ECO:0000259" key="4">
    <source>
        <dbReference type="PROSITE" id="PS01124"/>
    </source>
</evidence>
<evidence type="ECO:0000256" key="3">
    <source>
        <dbReference type="ARBA" id="ARBA00023163"/>
    </source>
</evidence>
<accession>A0ABQ6HGP4</accession>
<comment type="caution">
    <text evidence="5">The sequence shown here is derived from an EMBL/GenBank/DDBJ whole genome shotgun (WGS) entry which is preliminary data.</text>
</comment>
<gene>
    <name evidence="5" type="ORF">tloyanaT_35200</name>
</gene>
<dbReference type="EMBL" id="BSSV01000010">
    <property type="protein sequence ID" value="GLX87267.1"/>
    <property type="molecule type" value="Genomic_DNA"/>
</dbReference>
<protein>
    <submittedName>
        <fullName evidence="5">AraC family transcriptional regulator</fullName>
    </submittedName>
</protein>
<sequence>MKRATKFSFSPSWQVLLQDMEIDIPLAVKLAGLPLNILTREKPTLTSEQYFRFMEAISLAAPHKEVPLLVAEHLSTEAFDPAFFASLCSKNFTQAVKRIANYKPLIGPMFLNIIEDSDRTKIEIHCYGVDDLPRDVALCELTFFTQLFRIATRHDIIPLNVTTPKLPKDIAAYQDYFGCSLEEANTVSLTFSAPDMAKPFATQNNQMWQYFEGQLNQRLENLNQDATTSQKVKGVLLEAIPSGEYSVETVAMQLHMSKRTLQRKLSLEKANFKDILQEVRIELADHYLEKSTLPLSEISFLLGFHEANSFIRAYQHWKGVSPGSYREQHH</sequence>
<evidence type="ECO:0000256" key="1">
    <source>
        <dbReference type="ARBA" id="ARBA00023015"/>
    </source>
</evidence>
<dbReference type="InterPro" id="IPR009057">
    <property type="entry name" value="Homeodomain-like_sf"/>
</dbReference>
<keyword evidence="3" id="KW-0804">Transcription</keyword>
<name>A0ABQ6HGP4_9GAMM</name>
<dbReference type="Proteomes" id="UP001157134">
    <property type="component" value="Unassembled WGS sequence"/>
</dbReference>
<dbReference type="PANTHER" id="PTHR47894">
    <property type="entry name" value="HTH-TYPE TRANSCRIPTIONAL REGULATOR GADX"/>
    <property type="match status" value="1"/>
</dbReference>
<keyword evidence="6" id="KW-1185">Reference proteome</keyword>
<organism evidence="5 6">
    <name type="scientific">Thalassotalea loyana</name>
    <dbReference type="NCBI Taxonomy" id="280483"/>
    <lineage>
        <taxon>Bacteria</taxon>
        <taxon>Pseudomonadati</taxon>
        <taxon>Pseudomonadota</taxon>
        <taxon>Gammaproteobacteria</taxon>
        <taxon>Alteromonadales</taxon>
        <taxon>Colwelliaceae</taxon>
        <taxon>Thalassotalea</taxon>
    </lineage>
</organism>
<dbReference type="Gene3D" id="1.10.10.60">
    <property type="entry name" value="Homeodomain-like"/>
    <property type="match status" value="1"/>
</dbReference>
<evidence type="ECO:0000256" key="2">
    <source>
        <dbReference type="ARBA" id="ARBA00023125"/>
    </source>
</evidence>
<dbReference type="PROSITE" id="PS01124">
    <property type="entry name" value="HTH_ARAC_FAMILY_2"/>
    <property type="match status" value="1"/>
</dbReference>
<dbReference type="Pfam" id="PF12625">
    <property type="entry name" value="Arabinose_bd"/>
    <property type="match status" value="1"/>
</dbReference>
<dbReference type="SUPFAM" id="SSF46689">
    <property type="entry name" value="Homeodomain-like"/>
    <property type="match status" value="1"/>
</dbReference>
<dbReference type="PANTHER" id="PTHR47894:SF4">
    <property type="entry name" value="HTH-TYPE TRANSCRIPTIONAL REGULATOR GADX"/>
    <property type="match status" value="1"/>
</dbReference>
<reference evidence="5 6" key="1">
    <citation type="submission" date="2023-03" db="EMBL/GenBank/DDBJ databases">
        <title>Thalassotalea loyana LMG 22536T draft genome sequence.</title>
        <authorList>
            <person name="Sawabe T."/>
        </authorList>
    </citation>
    <scope>NUCLEOTIDE SEQUENCE [LARGE SCALE GENOMIC DNA]</scope>
    <source>
        <strain evidence="5 6">LMG 22536</strain>
    </source>
</reference>
<feature type="domain" description="HTH araC/xylS-type" evidence="4">
    <location>
        <begin position="230"/>
        <end position="328"/>
    </location>
</feature>